<dbReference type="InterPro" id="IPR036388">
    <property type="entry name" value="WH-like_DNA-bd_sf"/>
</dbReference>
<dbReference type="PANTHER" id="PTHR42756">
    <property type="entry name" value="TRANSCRIPTIONAL REGULATOR, MARR"/>
    <property type="match status" value="1"/>
</dbReference>
<proteinExistence type="predicted"/>
<dbReference type="GO" id="GO:0003677">
    <property type="term" value="F:DNA binding"/>
    <property type="evidence" value="ECO:0007669"/>
    <property type="project" value="UniProtKB-KW"/>
</dbReference>
<dbReference type="AlphaFoldDB" id="A0A4Y9SEF9"/>
<dbReference type="PANTHER" id="PTHR42756:SF1">
    <property type="entry name" value="TRANSCRIPTIONAL REPRESSOR OF EMRAB OPERON"/>
    <property type="match status" value="1"/>
</dbReference>
<feature type="domain" description="HTH marR-type" evidence="4">
    <location>
        <begin position="12"/>
        <end position="144"/>
    </location>
</feature>
<dbReference type="Pfam" id="PF01047">
    <property type="entry name" value="MarR"/>
    <property type="match status" value="1"/>
</dbReference>
<keyword evidence="1" id="KW-0805">Transcription regulation</keyword>
<evidence type="ECO:0000256" key="3">
    <source>
        <dbReference type="ARBA" id="ARBA00023163"/>
    </source>
</evidence>
<dbReference type="GO" id="GO:0003700">
    <property type="term" value="F:DNA-binding transcription factor activity"/>
    <property type="evidence" value="ECO:0007669"/>
    <property type="project" value="InterPro"/>
</dbReference>
<dbReference type="Gene3D" id="1.10.10.10">
    <property type="entry name" value="Winged helix-like DNA-binding domain superfamily/Winged helix DNA-binding domain"/>
    <property type="match status" value="1"/>
</dbReference>
<dbReference type="PRINTS" id="PR00598">
    <property type="entry name" value="HTHMARR"/>
</dbReference>
<dbReference type="PROSITE" id="PS50995">
    <property type="entry name" value="HTH_MARR_2"/>
    <property type="match status" value="1"/>
</dbReference>
<dbReference type="InterPro" id="IPR036390">
    <property type="entry name" value="WH_DNA-bd_sf"/>
</dbReference>
<gene>
    <name evidence="5" type="ORF">E4L98_13400</name>
</gene>
<dbReference type="Proteomes" id="UP000297729">
    <property type="component" value="Unassembled WGS sequence"/>
</dbReference>
<comment type="caution">
    <text evidence="5">The sequence shown here is derived from an EMBL/GenBank/DDBJ whole genome shotgun (WGS) entry which is preliminary data.</text>
</comment>
<evidence type="ECO:0000313" key="5">
    <source>
        <dbReference type="EMBL" id="TFW21445.1"/>
    </source>
</evidence>
<evidence type="ECO:0000313" key="6">
    <source>
        <dbReference type="Proteomes" id="UP000297729"/>
    </source>
</evidence>
<accession>A0A4Y9SEF9</accession>
<dbReference type="SUPFAM" id="SSF46785">
    <property type="entry name" value="Winged helix' DNA-binding domain"/>
    <property type="match status" value="1"/>
</dbReference>
<keyword evidence="3" id="KW-0804">Transcription</keyword>
<reference evidence="5 6" key="1">
    <citation type="submission" date="2019-03" db="EMBL/GenBank/DDBJ databases">
        <title>Draft Genome Sequence of Duganella callidus sp. nov., a Novel Duganella Species Isolated from Cultivated Soil.</title>
        <authorList>
            <person name="Raths R."/>
            <person name="Peta V."/>
            <person name="Bucking H."/>
        </authorList>
    </citation>
    <scope>NUCLEOTIDE SEQUENCE [LARGE SCALE GENOMIC DNA]</scope>
    <source>
        <strain evidence="5 6">DN04</strain>
    </source>
</reference>
<organism evidence="5 6">
    <name type="scientific">Duganella callida</name>
    <dbReference type="NCBI Taxonomy" id="2561932"/>
    <lineage>
        <taxon>Bacteria</taxon>
        <taxon>Pseudomonadati</taxon>
        <taxon>Pseudomonadota</taxon>
        <taxon>Betaproteobacteria</taxon>
        <taxon>Burkholderiales</taxon>
        <taxon>Oxalobacteraceae</taxon>
        <taxon>Telluria group</taxon>
        <taxon>Duganella</taxon>
    </lineage>
</organism>
<dbReference type="OrthoDB" id="6195716at2"/>
<dbReference type="SMART" id="SM00347">
    <property type="entry name" value="HTH_MARR"/>
    <property type="match status" value="1"/>
</dbReference>
<evidence type="ECO:0000259" key="4">
    <source>
        <dbReference type="PROSITE" id="PS50995"/>
    </source>
</evidence>
<evidence type="ECO:0000256" key="1">
    <source>
        <dbReference type="ARBA" id="ARBA00023015"/>
    </source>
</evidence>
<evidence type="ECO:0000256" key="2">
    <source>
        <dbReference type="ARBA" id="ARBA00023125"/>
    </source>
</evidence>
<keyword evidence="2" id="KW-0238">DNA-binding</keyword>
<sequence length="145" mass="16799">MKYYNAENYDPASSIGLSLSRARNLLAREMDAAIRDLDINHQHLGIIMALGRKMADTPLELSRMLEIDTGLMTRMLDRLEKQEVLQRVRSVDDRRSVNLQLTRHGKQMVEKIAQRAPDVLNARLKDFSASEFREFQRLLLKFIDA</sequence>
<dbReference type="RefSeq" id="WP_135202056.1">
    <property type="nucleotide sequence ID" value="NZ_SPVG01000135.1"/>
</dbReference>
<dbReference type="InterPro" id="IPR000835">
    <property type="entry name" value="HTH_MarR-typ"/>
</dbReference>
<keyword evidence="6" id="KW-1185">Reference proteome</keyword>
<dbReference type="EMBL" id="SPVG01000135">
    <property type="protein sequence ID" value="TFW21445.1"/>
    <property type="molecule type" value="Genomic_DNA"/>
</dbReference>
<protein>
    <submittedName>
        <fullName evidence="5">MarR family transcriptional regulator</fullName>
    </submittedName>
</protein>
<name>A0A4Y9SEF9_9BURK</name>